<dbReference type="EMBL" id="JAHUTJ010004911">
    <property type="protein sequence ID" value="MED6266004.1"/>
    <property type="molecule type" value="Genomic_DNA"/>
</dbReference>
<organism evidence="2 3">
    <name type="scientific">Characodon lateralis</name>
    <dbReference type="NCBI Taxonomy" id="208331"/>
    <lineage>
        <taxon>Eukaryota</taxon>
        <taxon>Metazoa</taxon>
        <taxon>Chordata</taxon>
        <taxon>Craniata</taxon>
        <taxon>Vertebrata</taxon>
        <taxon>Euteleostomi</taxon>
        <taxon>Actinopterygii</taxon>
        <taxon>Neopterygii</taxon>
        <taxon>Teleostei</taxon>
        <taxon>Neoteleostei</taxon>
        <taxon>Acanthomorphata</taxon>
        <taxon>Ovalentaria</taxon>
        <taxon>Atherinomorphae</taxon>
        <taxon>Cyprinodontiformes</taxon>
        <taxon>Goodeidae</taxon>
        <taxon>Characodon</taxon>
    </lineage>
</organism>
<evidence type="ECO:0000313" key="2">
    <source>
        <dbReference type="EMBL" id="MED6266004.1"/>
    </source>
</evidence>
<protein>
    <recommendedName>
        <fullName evidence="4">ATP synthase F0 subunit 8</fullName>
    </recommendedName>
</protein>
<feature type="transmembrane region" description="Helical" evidence="1">
    <location>
        <begin position="12"/>
        <end position="29"/>
    </location>
</feature>
<gene>
    <name evidence="2" type="ORF">CHARACLAT_031144</name>
</gene>
<comment type="caution">
    <text evidence="2">The sequence shown here is derived from an EMBL/GenBank/DDBJ whole genome shotgun (WGS) entry which is preliminary data.</text>
</comment>
<reference evidence="2 3" key="1">
    <citation type="submission" date="2021-06" db="EMBL/GenBank/DDBJ databases">
        <authorList>
            <person name="Palmer J.M."/>
        </authorList>
    </citation>
    <scope>NUCLEOTIDE SEQUENCE [LARGE SCALE GENOMIC DNA]</scope>
    <source>
        <strain evidence="2 3">CL_MEX2019</strain>
        <tissue evidence="2">Muscle</tissue>
    </source>
</reference>
<name>A0ABU7CWS3_9TELE</name>
<evidence type="ECO:0000256" key="1">
    <source>
        <dbReference type="SAM" id="Phobius"/>
    </source>
</evidence>
<accession>A0ABU7CWS3</accession>
<keyword evidence="1" id="KW-1133">Transmembrane helix</keyword>
<proteinExistence type="predicted"/>
<evidence type="ECO:0008006" key="4">
    <source>
        <dbReference type="Google" id="ProtNLM"/>
    </source>
</evidence>
<keyword evidence="1" id="KW-0812">Transmembrane</keyword>
<dbReference type="Proteomes" id="UP001352852">
    <property type="component" value="Unassembled WGS sequence"/>
</dbReference>
<keyword evidence="1" id="KW-0472">Membrane</keyword>
<evidence type="ECO:0000313" key="3">
    <source>
        <dbReference type="Proteomes" id="UP001352852"/>
    </source>
</evidence>
<sequence>MALKQKQKILKPALCCNVFLHLFFFYYFTSFTIKFKENRHVCLSATFCSKVFHWGHIRMVRIDSVLSPLAWLVWILFVLFYAVFVPCSVSSDCVLLCSSGI</sequence>
<keyword evidence="3" id="KW-1185">Reference proteome</keyword>
<feature type="transmembrane region" description="Helical" evidence="1">
    <location>
        <begin position="71"/>
        <end position="97"/>
    </location>
</feature>